<sequence length="41" mass="4612">MPWLDLLLLRSARMPIRTGMPFVKFLVGSTDSPVVEDIIPV</sequence>
<dbReference type="AlphaFoldDB" id="A0A484H7B2"/>
<name>A0A484H7B2_9ZZZZ</name>
<organism evidence="1">
    <name type="scientific">invertebrate metagenome</name>
    <dbReference type="NCBI Taxonomy" id="1711999"/>
    <lineage>
        <taxon>unclassified sequences</taxon>
        <taxon>metagenomes</taxon>
        <taxon>organismal metagenomes</taxon>
    </lineage>
</organism>
<evidence type="ECO:0000313" key="1">
    <source>
        <dbReference type="EMBL" id="VBB69604.1"/>
    </source>
</evidence>
<dbReference type="EMBL" id="LR026963">
    <property type="protein sequence ID" value="VBB69604.1"/>
    <property type="molecule type" value="Genomic_DNA"/>
</dbReference>
<accession>A0A484H7B2</accession>
<proteinExistence type="predicted"/>
<gene>
    <name evidence="1" type="ORF">RIEGSTA812A_PEG_1077</name>
</gene>
<reference evidence="1" key="1">
    <citation type="submission" date="2018-10" db="EMBL/GenBank/DDBJ databases">
        <authorList>
            <person name="Gruber-Vodicka H."/>
            <person name="Jaeckle O."/>
        </authorList>
    </citation>
    <scope>NUCLEOTIDE SEQUENCE</scope>
</reference>
<protein>
    <submittedName>
        <fullName evidence="1">Uncharacterized protein</fullName>
    </submittedName>
</protein>